<protein>
    <submittedName>
        <fullName evidence="1">Uncharacterized protein</fullName>
    </submittedName>
</protein>
<evidence type="ECO:0000313" key="2">
    <source>
        <dbReference type="Proteomes" id="UP001177021"/>
    </source>
</evidence>
<proteinExistence type="predicted"/>
<keyword evidence="2" id="KW-1185">Reference proteome</keyword>
<dbReference type="EMBL" id="CASHSV030000109">
    <property type="protein sequence ID" value="CAJ2648760.1"/>
    <property type="molecule type" value="Genomic_DNA"/>
</dbReference>
<evidence type="ECO:0000313" key="1">
    <source>
        <dbReference type="EMBL" id="CAJ2648760.1"/>
    </source>
</evidence>
<accession>A0ACB0JYY3</accession>
<organism evidence="1 2">
    <name type="scientific">Trifolium pratense</name>
    <name type="common">Red clover</name>
    <dbReference type="NCBI Taxonomy" id="57577"/>
    <lineage>
        <taxon>Eukaryota</taxon>
        <taxon>Viridiplantae</taxon>
        <taxon>Streptophyta</taxon>
        <taxon>Embryophyta</taxon>
        <taxon>Tracheophyta</taxon>
        <taxon>Spermatophyta</taxon>
        <taxon>Magnoliopsida</taxon>
        <taxon>eudicotyledons</taxon>
        <taxon>Gunneridae</taxon>
        <taxon>Pentapetalae</taxon>
        <taxon>rosids</taxon>
        <taxon>fabids</taxon>
        <taxon>Fabales</taxon>
        <taxon>Fabaceae</taxon>
        <taxon>Papilionoideae</taxon>
        <taxon>50 kb inversion clade</taxon>
        <taxon>NPAAA clade</taxon>
        <taxon>Hologalegina</taxon>
        <taxon>IRL clade</taxon>
        <taxon>Trifolieae</taxon>
        <taxon>Trifolium</taxon>
    </lineage>
</organism>
<comment type="caution">
    <text evidence="1">The sequence shown here is derived from an EMBL/GenBank/DDBJ whole genome shotgun (WGS) entry which is preliminary data.</text>
</comment>
<name>A0ACB0JYY3_TRIPR</name>
<sequence length="291" mass="33026">MEKEIPTPTIKGNTIPATAMDTAFVPVRFTIEMSISKPIRNRKYIRPMFAIVSKNIALFRGNIIFARESSNSKDTPFVCEICTNTKTMSDAFYISGCHHAYCSDCVAMYIGSKLEENITNIVCPIPGCSGSLEVDFCRSILPAEVFERWGNALCETSIDVSEKFYCPFKDCFALLINDETKTDKNSECPNCNRMLCAQCKVPWHEGIKCNEFQKLNADERGREDVMLMKLAKKNKWRPCPKCRFYVAKSEGCDNMTCRCGCSFCYKCGAKSSTPINFQFHCIRTFTSDFFN</sequence>
<gene>
    <name evidence="1" type="ORF">MILVUS5_LOCUS17036</name>
</gene>
<reference evidence="1" key="1">
    <citation type="submission" date="2023-10" db="EMBL/GenBank/DDBJ databases">
        <authorList>
            <person name="Rodriguez Cubillos JULIANA M."/>
            <person name="De Vega J."/>
        </authorList>
    </citation>
    <scope>NUCLEOTIDE SEQUENCE</scope>
</reference>
<dbReference type="Proteomes" id="UP001177021">
    <property type="component" value="Unassembled WGS sequence"/>
</dbReference>